<gene>
    <name evidence="2" type="ORF">FCN18_21510</name>
</gene>
<dbReference type="InterPro" id="IPR009061">
    <property type="entry name" value="DNA-bd_dom_put_sf"/>
</dbReference>
<evidence type="ECO:0000313" key="3">
    <source>
        <dbReference type="Proteomes" id="UP000309992"/>
    </source>
</evidence>
<protein>
    <submittedName>
        <fullName evidence="2">Helix-turn-helix domain-containing protein</fullName>
    </submittedName>
</protein>
<dbReference type="EMBL" id="SWMS01000012">
    <property type="protein sequence ID" value="TKG68342.1"/>
    <property type="molecule type" value="Genomic_DNA"/>
</dbReference>
<proteinExistence type="predicted"/>
<dbReference type="SUPFAM" id="SSF46955">
    <property type="entry name" value="Putative DNA-binding domain"/>
    <property type="match status" value="1"/>
</dbReference>
<reference evidence="2 3" key="1">
    <citation type="journal article" date="2015" name="Antonie Van Leeuwenhoek">
        <title>Prauserella endophytica sp. nov., an endophytic actinobacterium isolated from Tamarix taklamakanensis.</title>
        <authorList>
            <person name="Liu J.M."/>
            <person name="Habden X."/>
            <person name="Guo L."/>
            <person name="Tuo L."/>
            <person name="Jiang Z.K."/>
            <person name="Liu S.W."/>
            <person name="Liu X.F."/>
            <person name="Chen L."/>
            <person name="Li R.F."/>
            <person name="Zhang Y.Q."/>
            <person name="Sun C.H."/>
        </authorList>
    </citation>
    <scope>NUCLEOTIDE SEQUENCE [LARGE SCALE GENOMIC DNA]</scope>
    <source>
        <strain evidence="2 3">CGMCC 4.7182</strain>
    </source>
</reference>
<dbReference type="InterPro" id="IPR010093">
    <property type="entry name" value="SinI_DNA-bd"/>
</dbReference>
<comment type="caution">
    <text evidence="2">The sequence shown here is derived from an EMBL/GenBank/DDBJ whole genome shotgun (WGS) entry which is preliminary data.</text>
</comment>
<organism evidence="2 3">
    <name type="scientific">Prauserella endophytica</name>
    <dbReference type="NCBI Taxonomy" id="1592324"/>
    <lineage>
        <taxon>Bacteria</taxon>
        <taxon>Bacillati</taxon>
        <taxon>Actinomycetota</taxon>
        <taxon>Actinomycetes</taxon>
        <taxon>Pseudonocardiales</taxon>
        <taxon>Pseudonocardiaceae</taxon>
        <taxon>Prauserella</taxon>
        <taxon>Prauserella coralliicola group</taxon>
    </lineage>
</organism>
<dbReference type="Proteomes" id="UP000309992">
    <property type="component" value="Unassembled WGS sequence"/>
</dbReference>
<keyword evidence="3" id="KW-1185">Reference proteome</keyword>
<evidence type="ECO:0000313" key="2">
    <source>
        <dbReference type="EMBL" id="TKG68342.1"/>
    </source>
</evidence>
<dbReference type="RefSeq" id="WP_137095952.1">
    <property type="nucleotide sequence ID" value="NZ_SWMS01000012.1"/>
</dbReference>
<dbReference type="Pfam" id="PF12728">
    <property type="entry name" value="HTH_17"/>
    <property type="match status" value="1"/>
</dbReference>
<dbReference type="NCBIfam" id="TIGR01764">
    <property type="entry name" value="excise"/>
    <property type="match status" value="1"/>
</dbReference>
<dbReference type="InterPro" id="IPR041657">
    <property type="entry name" value="HTH_17"/>
</dbReference>
<feature type="domain" description="Helix-turn-helix" evidence="1">
    <location>
        <begin position="26"/>
        <end position="74"/>
    </location>
</feature>
<accession>A0ABY2S118</accession>
<sequence>MENKSEENLCGGVPETKEIRNNRPDFYTVREAAEVLRIGASTLYRIIREGDFPAVRLRSRYVVPAEALEQLLAEAKATGSVVDPSRIAAERRMAREVARMTGGASW</sequence>
<name>A0ABY2S118_9PSEU</name>
<evidence type="ECO:0000259" key="1">
    <source>
        <dbReference type="Pfam" id="PF12728"/>
    </source>
</evidence>